<dbReference type="InterPro" id="IPR050287">
    <property type="entry name" value="MTA/SAH_deaminase"/>
</dbReference>
<dbReference type="RefSeq" id="WP_357971987.1">
    <property type="nucleotide sequence ID" value="NZ_JBFAIH010000001.1"/>
</dbReference>
<reference evidence="4 5" key="1">
    <citation type="submission" date="2024-06" db="EMBL/GenBank/DDBJ databases">
        <title>The Natural Products Discovery Center: Release of the First 8490 Sequenced Strains for Exploring Actinobacteria Biosynthetic Diversity.</title>
        <authorList>
            <person name="Kalkreuter E."/>
            <person name="Kautsar S.A."/>
            <person name="Yang D."/>
            <person name="Bader C.D."/>
            <person name="Teijaro C.N."/>
            <person name="Fluegel L."/>
            <person name="Davis C.M."/>
            <person name="Simpson J.R."/>
            <person name="Lauterbach L."/>
            <person name="Steele A.D."/>
            <person name="Gui C."/>
            <person name="Meng S."/>
            <person name="Li G."/>
            <person name="Viehrig K."/>
            <person name="Ye F."/>
            <person name="Su P."/>
            <person name="Kiefer A.F."/>
            <person name="Nichols A."/>
            <person name="Cepeda A.J."/>
            <person name="Yan W."/>
            <person name="Fan B."/>
            <person name="Jiang Y."/>
            <person name="Adhikari A."/>
            <person name="Zheng C.-J."/>
            <person name="Schuster L."/>
            <person name="Cowan T.M."/>
            <person name="Smanski M.J."/>
            <person name="Chevrette M.G."/>
            <person name="De Carvalho L.P.S."/>
            <person name="Shen B."/>
        </authorList>
    </citation>
    <scope>NUCLEOTIDE SEQUENCE [LARGE SCALE GENOMIC DNA]</scope>
    <source>
        <strain evidence="4 5">NPDC050671</strain>
    </source>
</reference>
<evidence type="ECO:0000313" key="5">
    <source>
        <dbReference type="Proteomes" id="UP001551658"/>
    </source>
</evidence>
<evidence type="ECO:0000256" key="2">
    <source>
        <dbReference type="SAM" id="MobiDB-lite"/>
    </source>
</evidence>
<dbReference type="Gene3D" id="3.20.20.140">
    <property type="entry name" value="Metal-dependent hydrolases"/>
    <property type="match status" value="1"/>
</dbReference>
<comment type="caution">
    <text evidence="4">The sequence shown here is derived from an EMBL/GenBank/DDBJ whole genome shotgun (WGS) entry which is preliminary data.</text>
</comment>
<proteinExistence type="predicted"/>
<evidence type="ECO:0000256" key="1">
    <source>
        <dbReference type="ARBA" id="ARBA00022801"/>
    </source>
</evidence>
<accession>A0ABV3F0R9</accession>
<evidence type="ECO:0000259" key="3">
    <source>
        <dbReference type="Pfam" id="PF01979"/>
    </source>
</evidence>
<protein>
    <submittedName>
        <fullName evidence="4">Amidohydrolase family protein</fullName>
    </submittedName>
</protein>
<organism evidence="4 5">
    <name type="scientific">Nocardia fusca</name>
    <dbReference type="NCBI Taxonomy" id="941183"/>
    <lineage>
        <taxon>Bacteria</taxon>
        <taxon>Bacillati</taxon>
        <taxon>Actinomycetota</taxon>
        <taxon>Actinomycetes</taxon>
        <taxon>Mycobacteriales</taxon>
        <taxon>Nocardiaceae</taxon>
        <taxon>Nocardia</taxon>
    </lineage>
</organism>
<dbReference type="SUPFAM" id="SSF51338">
    <property type="entry name" value="Composite domain of metallo-dependent hydrolases"/>
    <property type="match status" value="2"/>
</dbReference>
<gene>
    <name evidence="4" type="ORF">AB0H72_01240</name>
</gene>
<dbReference type="Pfam" id="PF01979">
    <property type="entry name" value="Amidohydro_1"/>
    <property type="match status" value="1"/>
</dbReference>
<dbReference type="InterPro" id="IPR006680">
    <property type="entry name" value="Amidohydro-rel"/>
</dbReference>
<name>A0ABV3F0R9_9NOCA</name>
<keyword evidence="5" id="KW-1185">Reference proteome</keyword>
<evidence type="ECO:0000313" key="4">
    <source>
        <dbReference type="EMBL" id="MEV0361299.1"/>
    </source>
</evidence>
<dbReference type="InterPro" id="IPR011059">
    <property type="entry name" value="Metal-dep_hydrolase_composite"/>
</dbReference>
<dbReference type="InterPro" id="IPR032466">
    <property type="entry name" value="Metal_Hydrolase"/>
</dbReference>
<keyword evidence="1" id="KW-0378">Hydrolase</keyword>
<dbReference type="PANTHER" id="PTHR43794">
    <property type="entry name" value="AMINOHYDROLASE SSNA-RELATED"/>
    <property type="match status" value="1"/>
</dbReference>
<feature type="domain" description="Amidohydrolase-related" evidence="3">
    <location>
        <begin position="32"/>
        <end position="393"/>
    </location>
</feature>
<sequence>MAHGNIVQVGRFDDVRRDLSAGCTVVEWPGALIPGLVNAHTHLQYTDMSELGTRSYPSFEAWSTVFAADYANRREWRQSAERGLDAVLRAGTTAVSDVVTHVEALDVLWTGGLHGIAFWEVIGMRYTDWTDRGRQRTVEILDSAAASSYGAVGLSPHAPYSLDGRVLAEVSALSRARRQRSHIHLAESRAEYEYVVRAAGPLADFWRNRGYGDFSLLRQGGAGTSPVAYAASAGVLDSCTHIAHGVCVDNDDREILRRTGTVVALCPRSNAVLGLDEAPVADYLREGNHIAVGTDSLSSSPSLDVLADTAELYRIARRQGYHQRDLHCRLFHAVTAGGAEAMGLADRIGSLEPGRSADMAVIDVDASRAHDICAAIVEGGGGMTEATIVAGEVRFRRARRRTATATAGGAGPPGSLPAAAHTDRVG</sequence>
<dbReference type="SUPFAM" id="SSF51556">
    <property type="entry name" value="Metallo-dependent hydrolases"/>
    <property type="match status" value="1"/>
</dbReference>
<dbReference type="PANTHER" id="PTHR43794:SF11">
    <property type="entry name" value="AMIDOHYDROLASE-RELATED DOMAIN-CONTAINING PROTEIN"/>
    <property type="match status" value="1"/>
</dbReference>
<dbReference type="EMBL" id="JBFAIH010000001">
    <property type="protein sequence ID" value="MEV0361299.1"/>
    <property type="molecule type" value="Genomic_DNA"/>
</dbReference>
<feature type="region of interest" description="Disordered" evidence="2">
    <location>
        <begin position="400"/>
        <end position="426"/>
    </location>
</feature>
<dbReference type="Proteomes" id="UP001551658">
    <property type="component" value="Unassembled WGS sequence"/>
</dbReference>